<feature type="non-terminal residue" evidence="2">
    <location>
        <position position="67"/>
    </location>
</feature>
<dbReference type="EMBL" id="JACGCM010000724">
    <property type="protein sequence ID" value="KAF6167525.1"/>
    <property type="molecule type" value="Genomic_DNA"/>
</dbReference>
<sequence length="67" mass="7973">MFQSPPLVHFVSKPDLTIRTKNITRWTDSITEYPYTMESMHTLKDTSRNRSFKIRDPKNKHNLPDLP</sequence>
<keyword evidence="3" id="KW-1185">Reference proteome</keyword>
<dbReference type="AlphaFoldDB" id="A0A7J7NK02"/>
<accession>A0A7J7NK02</accession>
<feature type="region of interest" description="Disordered" evidence="1">
    <location>
        <begin position="44"/>
        <end position="67"/>
    </location>
</feature>
<comment type="caution">
    <text evidence="2">The sequence shown here is derived from an EMBL/GenBank/DDBJ whole genome shotgun (WGS) entry which is preliminary data.</text>
</comment>
<protein>
    <submittedName>
        <fullName evidence="2">Uncharacterized protein</fullName>
    </submittedName>
</protein>
<reference evidence="2 3" key="1">
    <citation type="journal article" date="2020" name="IScience">
        <title>Genome Sequencing of the Endangered Kingdonia uniflora (Circaeasteraceae, Ranunculales) Reveals Potential Mechanisms of Evolutionary Specialization.</title>
        <authorList>
            <person name="Sun Y."/>
            <person name="Deng T."/>
            <person name="Zhang A."/>
            <person name="Moore M.J."/>
            <person name="Landis J.B."/>
            <person name="Lin N."/>
            <person name="Zhang H."/>
            <person name="Zhang X."/>
            <person name="Huang J."/>
            <person name="Zhang X."/>
            <person name="Sun H."/>
            <person name="Wang H."/>
        </authorList>
    </citation>
    <scope>NUCLEOTIDE SEQUENCE [LARGE SCALE GENOMIC DNA]</scope>
    <source>
        <strain evidence="2">TB1705</strain>
        <tissue evidence="2">Leaf</tissue>
    </source>
</reference>
<organism evidence="2 3">
    <name type="scientific">Kingdonia uniflora</name>
    <dbReference type="NCBI Taxonomy" id="39325"/>
    <lineage>
        <taxon>Eukaryota</taxon>
        <taxon>Viridiplantae</taxon>
        <taxon>Streptophyta</taxon>
        <taxon>Embryophyta</taxon>
        <taxon>Tracheophyta</taxon>
        <taxon>Spermatophyta</taxon>
        <taxon>Magnoliopsida</taxon>
        <taxon>Ranunculales</taxon>
        <taxon>Circaeasteraceae</taxon>
        <taxon>Kingdonia</taxon>
    </lineage>
</organism>
<evidence type="ECO:0000313" key="2">
    <source>
        <dbReference type="EMBL" id="KAF6167525.1"/>
    </source>
</evidence>
<proteinExistence type="predicted"/>
<evidence type="ECO:0000256" key="1">
    <source>
        <dbReference type="SAM" id="MobiDB-lite"/>
    </source>
</evidence>
<name>A0A7J7NK02_9MAGN</name>
<evidence type="ECO:0000313" key="3">
    <source>
        <dbReference type="Proteomes" id="UP000541444"/>
    </source>
</evidence>
<gene>
    <name evidence="2" type="ORF">GIB67_031726</name>
</gene>
<dbReference type="Proteomes" id="UP000541444">
    <property type="component" value="Unassembled WGS sequence"/>
</dbReference>